<gene>
    <name evidence="2" type="ORF">B296_00019807</name>
</gene>
<dbReference type="EMBL" id="AMZH03006756">
    <property type="protein sequence ID" value="RRT63020.1"/>
    <property type="molecule type" value="Genomic_DNA"/>
</dbReference>
<dbReference type="PANTHER" id="PTHR38527">
    <property type="entry name" value="OS01G0838200 PROTEIN"/>
    <property type="match status" value="1"/>
</dbReference>
<proteinExistence type="predicted"/>
<evidence type="ECO:0000313" key="3">
    <source>
        <dbReference type="Proteomes" id="UP000287651"/>
    </source>
</evidence>
<dbReference type="Proteomes" id="UP000287651">
    <property type="component" value="Unassembled WGS sequence"/>
</dbReference>
<organism evidence="2 3">
    <name type="scientific">Ensete ventricosum</name>
    <name type="common">Abyssinian banana</name>
    <name type="synonym">Musa ensete</name>
    <dbReference type="NCBI Taxonomy" id="4639"/>
    <lineage>
        <taxon>Eukaryota</taxon>
        <taxon>Viridiplantae</taxon>
        <taxon>Streptophyta</taxon>
        <taxon>Embryophyta</taxon>
        <taxon>Tracheophyta</taxon>
        <taxon>Spermatophyta</taxon>
        <taxon>Magnoliopsida</taxon>
        <taxon>Liliopsida</taxon>
        <taxon>Zingiberales</taxon>
        <taxon>Musaceae</taxon>
        <taxon>Ensete</taxon>
    </lineage>
</organism>
<sequence>MSERPSRHQRSASQGVFALPENFSSSEAPPMEVGEQKTACKPAQNPPEGRPSTSLQQELKSNVTKNH</sequence>
<comment type="caution">
    <text evidence="2">The sequence shown here is derived from an EMBL/GenBank/DDBJ whole genome shotgun (WGS) entry which is preliminary data.</text>
</comment>
<dbReference type="AlphaFoldDB" id="A0A426ZGB4"/>
<feature type="region of interest" description="Disordered" evidence="1">
    <location>
        <begin position="1"/>
        <end position="67"/>
    </location>
</feature>
<name>A0A426ZGB4_ENSVE</name>
<reference evidence="2 3" key="1">
    <citation type="journal article" date="2014" name="Agronomy (Basel)">
        <title>A Draft Genome Sequence for Ensete ventricosum, the Drought-Tolerant Tree Against Hunger.</title>
        <authorList>
            <person name="Harrison J."/>
            <person name="Moore K.A."/>
            <person name="Paszkiewicz K."/>
            <person name="Jones T."/>
            <person name="Grant M."/>
            <person name="Ambacheew D."/>
            <person name="Muzemil S."/>
            <person name="Studholme D.J."/>
        </authorList>
    </citation>
    <scope>NUCLEOTIDE SEQUENCE [LARGE SCALE GENOMIC DNA]</scope>
</reference>
<evidence type="ECO:0000256" key="1">
    <source>
        <dbReference type="SAM" id="MobiDB-lite"/>
    </source>
</evidence>
<evidence type="ECO:0000313" key="2">
    <source>
        <dbReference type="EMBL" id="RRT63020.1"/>
    </source>
</evidence>
<dbReference type="PANTHER" id="PTHR38527:SF4">
    <property type="entry name" value="OS05G0461600 PROTEIN"/>
    <property type="match status" value="1"/>
</dbReference>
<feature type="compositionally biased region" description="Polar residues" evidence="1">
    <location>
        <begin position="51"/>
        <end position="67"/>
    </location>
</feature>
<accession>A0A426ZGB4</accession>
<protein>
    <submittedName>
        <fullName evidence="2">Uncharacterized protein</fullName>
    </submittedName>
</protein>